<dbReference type="PANTHER" id="PTHR21310">
    <property type="entry name" value="AMINOGLYCOSIDE PHOSPHOTRANSFERASE-RELATED-RELATED"/>
    <property type="match status" value="1"/>
</dbReference>
<sequence length="245" mass="28916">MPLEIYLTSSKFYPGAPEKNTKDMLLEALAAWKQRDVKDPIKHILLSTVIEKFRKMTVELHEENFLEGLPFCLTHPDLAPRNLLVSDREKSSLSGILDWDGATFAPIFMACEPPYWLWAYEEEMDEDMEELIEWEKQVQYREANLKCHGMKLKKLFDKAAGQEYQRFAYAPQYVLARRLVRFILEGMRSNEDFQEAQEMLIEWGRIRQEKPTYISPPEEQPARSWRNIISNLGRRLKLAKNWGNK</sequence>
<reference evidence="2" key="1">
    <citation type="submission" date="2022-11" db="EMBL/GenBank/DDBJ databases">
        <authorList>
            <person name="Scott C."/>
            <person name="Bruce N."/>
        </authorList>
    </citation>
    <scope>NUCLEOTIDE SEQUENCE</scope>
</reference>
<dbReference type="AlphaFoldDB" id="A0A9P1M862"/>
<accession>A0A9P1M862</accession>
<dbReference type="Proteomes" id="UP000838763">
    <property type="component" value="Unassembled WGS sequence"/>
</dbReference>
<dbReference type="SUPFAM" id="SSF56112">
    <property type="entry name" value="Protein kinase-like (PK-like)"/>
    <property type="match status" value="1"/>
</dbReference>
<comment type="caution">
    <text evidence="2">The sequence shown here is derived from an EMBL/GenBank/DDBJ whole genome shotgun (WGS) entry which is preliminary data.</text>
</comment>
<evidence type="ECO:0000259" key="1">
    <source>
        <dbReference type="Pfam" id="PF01636"/>
    </source>
</evidence>
<dbReference type="InterPro" id="IPR011009">
    <property type="entry name" value="Kinase-like_dom_sf"/>
</dbReference>
<dbReference type="EMBL" id="CALLCH030000007">
    <property type="protein sequence ID" value="CAI4213283.1"/>
    <property type="molecule type" value="Genomic_DNA"/>
</dbReference>
<evidence type="ECO:0000313" key="3">
    <source>
        <dbReference type="Proteomes" id="UP000838763"/>
    </source>
</evidence>
<dbReference type="PANTHER" id="PTHR21310:SF56">
    <property type="entry name" value="AMINOGLYCOSIDE PHOSPHOTRANSFERASE DOMAIN-CONTAINING PROTEIN"/>
    <property type="match status" value="1"/>
</dbReference>
<evidence type="ECO:0000313" key="2">
    <source>
        <dbReference type="EMBL" id="CAI4213283.1"/>
    </source>
</evidence>
<feature type="domain" description="Aminoglycoside phosphotransferase" evidence="1">
    <location>
        <begin position="27"/>
        <end position="107"/>
    </location>
</feature>
<organism evidence="2 3">
    <name type="scientific">Parascedosporium putredinis</name>
    <dbReference type="NCBI Taxonomy" id="1442378"/>
    <lineage>
        <taxon>Eukaryota</taxon>
        <taxon>Fungi</taxon>
        <taxon>Dikarya</taxon>
        <taxon>Ascomycota</taxon>
        <taxon>Pezizomycotina</taxon>
        <taxon>Sordariomycetes</taxon>
        <taxon>Hypocreomycetidae</taxon>
        <taxon>Microascales</taxon>
        <taxon>Microascaceae</taxon>
        <taxon>Parascedosporium</taxon>
    </lineage>
</organism>
<protein>
    <recommendedName>
        <fullName evidence="1">Aminoglycoside phosphotransferase domain-containing protein</fullName>
    </recommendedName>
</protein>
<proteinExistence type="predicted"/>
<dbReference type="Gene3D" id="3.90.1200.10">
    <property type="match status" value="1"/>
</dbReference>
<dbReference type="Pfam" id="PF01636">
    <property type="entry name" value="APH"/>
    <property type="match status" value="1"/>
</dbReference>
<dbReference type="InterPro" id="IPR002575">
    <property type="entry name" value="Aminoglycoside_PTrfase"/>
</dbReference>
<name>A0A9P1M862_9PEZI</name>
<keyword evidence="3" id="KW-1185">Reference proteome</keyword>
<gene>
    <name evidence="2" type="ORF">PPNO1_LOCUS3031</name>
</gene>
<dbReference type="OrthoDB" id="10003767at2759"/>
<dbReference type="InterPro" id="IPR051678">
    <property type="entry name" value="AGP_Transferase"/>
</dbReference>